<dbReference type="PANTHER" id="PTHR47966">
    <property type="entry name" value="BETA-SITE APP-CLEAVING ENZYME, ISOFORM A-RELATED"/>
    <property type="match status" value="1"/>
</dbReference>
<protein>
    <submittedName>
        <fullName evidence="11">Acid protease</fullName>
    </submittedName>
</protein>
<proteinExistence type="inferred from homology"/>
<dbReference type="SUPFAM" id="SSF50630">
    <property type="entry name" value="Acid proteases"/>
    <property type="match status" value="1"/>
</dbReference>
<feature type="compositionally biased region" description="Low complexity" evidence="8">
    <location>
        <begin position="400"/>
        <end position="423"/>
    </location>
</feature>
<dbReference type="InterPro" id="IPR021109">
    <property type="entry name" value="Peptidase_aspartic_dom_sf"/>
</dbReference>
<dbReference type="Proteomes" id="UP001174694">
    <property type="component" value="Unassembled WGS sequence"/>
</dbReference>
<dbReference type="GO" id="GO:0004190">
    <property type="term" value="F:aspartic-type endopeptidase activity"/>
    <property type="evidence" value="ECO:0007669"/>
    <property type="project" value="UniProtKB-KW"/>
</dbReference>
<dbReference type="PROSITE" id="PS00141">
    <property type="entry name" value="ASP_PROTEASE"/>
    <property type="match status" value="1"/>
</dbReference>
<dbReference type="PRINTS" id="PR00792">
    <property type="entry name" value="PEPSIN"/>
</dbReference>
<organism evidence="11 12">
    <name type="scientific">Pleurostoma richardsiae</name>
    <dbReference type="NCBI Taxonomy" id="41990"/>
    <lineage>
        <taxon>Eukaryota</taxon>
        <taxon>Fungi</taxon>
        <taxon>Dikarya</taxon>
        <taxon>Ascomycota</taxon>
        <taxon>Pezizomycotina</taxon>
        <taxon>Sordariomycetes</taxon>
        <taxon>Sordariomycetidae</taxon>
        <taxon>Calosphaeriales</taxon>
        <taxon>Pleurostomataceae</taxon>
        <taxon>Pleurostoma</taxon>
    </lineage>
</organism>
<feature type="region of interest" description="Disordered" evidence="8">
    <location>
        <begin position="396"/>
        <end position="432"/>
    </location>
</feature>
<feature type="active site" evidence="6">
    <location>
        <position position="276"/>
    </location>
</feature>
<dbReference type="InterPro" id="IPR033876">
    <property type="entry name" value="SAP-like"/>
</dbReference>
<keyword evidence="12" id="KW-1185">Reference proteome</keyword>
<evidence type="ECO:0000256" key="9">
    <source>
        <dbReference type="SAM" id="SignalP"/>
    </source>
</evidence>
<gene>
    <name evidence="11" type="ORF">NKR23_g2038</name>
</gene>
<evidence type="ECO:0000256" key="1">
    <source>
        <dbReference type="ARBA" id="ARBA00007447"/>
    </source>
</evidence>
<feature type="active site" evidence="6">
    <location>
        <position position="79"/>
    </location>
</feature>
<dbReference type="Pfam" id="PF00026">
    <property type="entry name" value="Asp"/>
    <property type="match status" value="1"/>
</dbReference>
<dbReference type="InterPro" id="IPR033121">
    <property type="entry name" value="PEPTIDASE_A1"/>
</dbReference>
<keyword evidence="3 9" id="KW-0732">Signal</keyword>
<feature type="chain" id="PRO_5041350213" evidence="9">
    <location>
        <begin position="18"/>
        <end position="454"/>
    </location>
</feature>
<comment type="similarity">
    <text evidence="1 7">Belongs to the peptidase A1 family.</text>
</comment>
<dbReference type="EMBL" id="JANBVO010000003">
    <property type="protein sequence ID" value="KAJ9155464.1"/>
    <property type="molecule type" value="Genomic_DNA"/>
</dbReference>
<dbReference type="InterPro" id="IPR001969">
    <property type="entry name" value="Aspartic_peptidase_AS"/>
</dbReference>
<evidence type="ECO:0000256" key="3">
    <source>
        <dbReference type="ARBA" id="ARBA00022729"/>
    </source>
</evidence>
<evidence type="ECO:0000313" key="12">
    <source>
        <dbReference type="Proteomes" id="UP001174694"/>
    </source>
</evidence>
<name>A0AA38RQK1_9PEZI</name>
<keyword evidence="5 7" id="KW-0378">Hydrolase</keyword>
<dbReference type="Gene3D" id="2.40.70.10">
    <property type="entry name" value="Acid Proteases"/>
    <property type="match status" value="2"/>
</dbReference>
<dbReference type="PANTHER" id="PTHR47966:SF65">
    <property type="entry name" value="ASPARTIC-TYPE ENDOPEPTIDASE"/>
    <property type="match status" value="1"/>
</dbReference>
<evidence type="ECO:0000256" key="7">
    <source>
        <dbReference type="RuleBase" id="RU000454"/>
    </source>
</evidence>
<keyword evidence="4 7" id="KW-0064">Aspartyl protease</keyword>
<evidence type="ECO:0000256" key="5">
    <source>
        <dbReference type="ARBA" id="ARBA00022801"/>
    </source>
</evidence>
<evidence type="ECO:0000256" key="8">
    <source>
        <dbReference type="SAM" id="MobiDB-lite"/>
    </source>
</evidence>
<accession>A0AA38RQK1</accession>
<evidence type="ECO:0000256" key="6">
    <source>
        <dbReference type="PIRSR" id="PIRSR601461-1"/>
    </source>
</evidence>
<dbReference type="GO" id="GO:0006508">
    <property type="term" value="P:proteolysis"/>
    <property type="evidence" value="ECO:0007669"/>
    <property type="project" value="UniProtKB-KW"/>
</dbReference>
<evidence type="ECO:0000256" key="2">
    <source>
        <dbReference type="ARBA" id="ARBA00022670"/>
    </source>
</evidence>
<feature type="domain" description="Peptidase A1" evidence="10">
    <location>
        <begin position="61"/>
        <end position="385"/>
    </location>
</feature>
<dbReference type="PROSITE" id="PS51767">
    <property type="entry name" value="PEPTIDASE_A1"/>
    <property type="match status" value="1"/>
</dbReference>
<keyword evidence="2 7" id="KW-0645">Protease</keyword>
<evidence type="ECO:0000313" key="11">
    <source>
        <dbReference type="EMBL" id="KAJ9155464.1"/>
    </source>
</evidence>
<evidence type="ECO:0000259" key="10">
    <source>
        <dbReference type="PROSITE" id="PS51767"/>
    </source>
</evidence>
<dbReference type="AlphaFoldDB" id="A0AA38RQK1"/>
<comment type="caution">
    <text evidence="11">The sequence shown here is derived from an EMBL/GenBank/DDBJ whole genome shotgun (WGS) entry which is preliminary data.</text>
</comment>
<evidence type="ECO:0000256" key="4">
    <source>
        <dbReference type="ARBA" id="ARBA00022750"/>
    </source>
</evidence>
<reference evidence="11" key="1">
    <citation type="submission" date="2022-07" db="EMBL/GenBank/DDBJ databases">
        <title>Fungi with potential for degradation of polypropylene.</title>
        <authorList>
            <person name="Gostincar C."/>
        </authorList>
    </citation>
    <scope>NUCLEOTIDE SEQUENCE</scope>
    <source>
        <strain evidence="11">EXF-13308</strain>
    </source>
</reference>
<dbReference type="InterPro" id="IPR001461">
    <property type="entry name" value="Aspartic_peptidase_A1"/>
</dbReference>
<sequence length="454" mass="47030">MASRLLLPFALAACASAAVLPHNAHENRGFVSFPITRHTRTVPLVKRDGEVSLFNISATSYLIEMSFGTPGQDVKVAIDTGSNELWVDPVCNSQGLEEEQVQECEADGTYTASSSSTAEESTESNTIQYGSGAVEIQYVTDDISLPDSSINLTDVQFGIATASQGLNEGILGLGFGEGSNTNYPNFVDALFNQKQTNTKAFSVALGSVDADNGGVVIFGGVDTKKFSGKLVSNSILSPQDGDSVVRYWVQMDSISLNSSSLGSHTYNGSDTPVVLDTGSSLSVLPSTVVDAMVSDFQAQLDSSSGLYFVPCDVARSNDGTVNFAFGDATISVPIGDFIWQASDTQCVLGTQAADSSTGITALLGDTFLRSAYVVFDQTNSEILMAQYENCGQDEQAIPTGSSGASSFTGGCGSGSSSSSSSEDSGSKNAGGRTAGSVGFGVAAVAGLAMLMNTL</sequence>
<feature type="signal peptide" evidence="9">
    <location>
        <begin position="1"/>
        <end position="17"/>
    </location>
</feature>
<dbReference type="CDD" id="cd05474">
    <property type="entry name" value="SAP_like"/>
    <property type="match status" value="1"/>
</dbReference>